<keyword evidence="3" id="KW-1133">Transmembrane helix</keyword>
<dbReference type="SUPFAM" id="SSF55073">
    <property type="entry name" value="Nucleotide cyclase"/>
    <property type="match status" value="1"/>
</dbReference>
<dbReference type="KEGG" id="ptk:EXN22_22455"/>
<dbReference type="InterPro" id="IPR043128">
    <property type="entry name" value="Rev_trsase/Diguanyl_cyclase"/>
</dbReference>
<dbReference type="InterPro" id="IPR050706">
    <property type="entry name" value="Cyclic-di-GMP_PDE-like"/>
</dbReference>
<dbReference type="Gene3D" id="3.20.20.450">
    <property type="entry name" value="EAL domain"/>
    <property type="match status" value="1"/>
</dbReference>
<gene>
    <name evidence="6" type="ORF">EXN22_22455</name>
</gene>
<protein>
    <recommendedName>
        <fullName evidence="1">cyclic-guanylate-specific phosphodiesterase</fullName>
        <ecNumber evidence="1">3.1.4.52</ecNumber>
    </recommendedName>
</protein>
<dbReference type="SMART" id="SM00052">
    <property type="entry name" value="EAL"/>
    <property type="match status" value="1"/>
</dbReference>
<dbReference type="NCBIfam" id="TIGR00254">
    <property type="entry name" value="GGDEF"/>
    <property type="match status" value="1"/>
</dbReference>
<keyword evidence="3" id="KW-0812">Transmembrane</keyword>
<dbReference type="Pfam" id="PF00563">
    <property type="entry name" value="EAL"/>
    <property type="match status" value="1"/>
</dbReference>
<dbReference type="InterPro" id="IPR029787">
    <property type="entry name" value="Nucleotide_cyclase"/>
</dbReference>
<feature type="domain" description="GGDEF" evidence="5">
    <location>
        <begin position="280"/>
        <end position="413"/>
    </location>
</feature>
<dbReference type="Gene3D" id="3.30.70.270">
    <property type="match status" value="1"/>
</dbReference>
<proteinExistence type="predicted"/>
<dbReference type="CDD" id="cd01948">
    <property type="entry name" value="EAL"/>
    <property type="match status" value="1"/>
</dbReference>
<evidence type="ECO:0000256" key="3">
    <source>
        <dbReference type="SAM" id="Phobius"/>
    </source>
</evidence>
<dbReference type="PANTHER" id="PTHR33121">
    <property type="entry name" value="CYCLIC DI-GMP PHOSPHODIESTERASE PDEF"/>
    <property type="match status" value="1"/>
</dbReference>
<dbReference type="PROSITE" id="PS50887">
    <property type="entry name" value="GGDEF"/>
    <property type="match status" value="1"/>
</dbReference>
<evidence type="ECO:0000313" key="6">
    <source>
        <dbReference type="EMBL" id="QBF28318.1"/>
    </source>
</evidence>
<evidence type="ECO:0000256" key="2">
    <source>
        <dbReference type="ARBA" id="ARBA00022636"/>
    </source>
</evidence>
<evidence type="ECO:0000256" key="1">
    <source>
        <dbReference type="ARBA" id="ARBA00012282"/>
    </source>
</evidence>
<dbReference type="InterPro" id="IPR000160">
    <property type="entry name" value="GGDEF_dom"/>
</dbReference>
<dbReference type="EMBL" id="CP035952">
    <property type="protein sequence ID" value="QBF28318.1"/>
    <property type="molecule type" value="Genomic_DNA"/>
</dbReference>
<keyword evidence="3" id="KW-0472">Membrane</keyword>
<accession>A0A411MNE9</accession>
<dbReference type="SUPFAM" id="SSF141868">
    <property type="entry name" value="EAL domain-like"/>
    <property type="match status" value="1"/>
</dbReference>
<feature type="domain" description="EAL" evidence="4">
    <location>
        <begin position="422"/>
        <end position="676"/>
    </location>
</feature>
<dbReference type="CDD" id="cd01949">
    <property type="entry name" value="GGDEF"/>
    <property type="match status" value="1"/>
</dbReference>
<organism evidence="6 7">
    <name type="scientific">Pseudomonas tructae</name>
    <dbReference type="NCBI Taxonomy" id="2518644"/>
    <lineage>
        <taxon>Bacteria</taxon>
        <taxon>Pseudomonadati</taxon>
        <taxon>Pseudomonadota</taxon>
        <taxon>Gammaproteobacteria</taxon>
        <taxon>Pseudomonadales</taxon>
        <taxon>Pseudomonadaceae</taxon>
        <taxon>Pseudomonas</taxon>
    </lineage>
</organism>
<dbReference type="InterPro" id="IPR001633">
    <property type="entry name" value="EAL_dom"/>
</dbReference>
<feature type="transmembrane region" description="Helical" evidence="3">
    <location>
        <begin position="12"/>
        <end position="35"/>
    </location>
</feature>
<feature type="transmembrane region" description="Helical" evidence="3">
    <location>
        <begin position="153"/>
        <end position="179"/>
    </location>
</feature>
<sequence>MKLELKNSLSVKLLRVVLLSALVVGVVLSCAQIVFDAYKTRQAVASDAQRILDMFRDPSTQAVYSLDKEMGMQVMEGLFQDESVRMASIGHPNETMLAEKSRPLQEVSSRWLTDLILGQERSFTTQLVGRGPYSEYYGDLSITLDTASYGEGFLVSSVIIFISGVLRALAMGLVLYLVYHWMLTKPLSKIIEHLTQINPDRPSQHQLPLIKGHEKNELGVWVNTANQLLASIERNTHLRHEAENSLLRMAQYDFLTGLPNRQQLQQQLDKILVDAGRLQRRVAVLCVGLDDFKGINEQFSYQAGDQLLLALADRLRAHSGRLGALARLGGDQFALVQADIEQPYEAAELAQSILDDLEAPFALDHQEIRLRATIGITLFPEDGDSTEKLLQKAEQTMTLAKARSRNRYQFYIASVDSEMRRRRELEKDLREALPRNQLFLVYQPQISYRDHRVVGVEALLRWQHPELGMVPPDQFIPLAEQNGNIITIGEWVLDQACRQLRDWHDQGFSELRMAVNLSTVQLHHNELPRVVNNLLQIYRLPPRSLELEVTETGLMEDISTAAQHLLSLRRSGALIAIDDFGTGYSSLSYLKSLPLDKIKIDKSFVQDLLDDDDDATIVRAIIQLGKSLGMQVIAEGVETAEQEAYIIAQGCHEGQGYHYSKPLPARELTAFLKQAQRNQVSIL</sequence>
<keyword evidence="2" id="KW-0973">c-di-GMP</keyword>
<dbReference type="FunFam" id="3.20.20.450:FF:000001">
    <property type="entry name" value="Cyclic di-GMP phosphodiesterase yahA"/>
    <property type="match status" value="1"/>
</dbReference>
<dbReference type="OrthoDB" id="9804951at2"/>
<evidence type="ECO:0000259" key="4">
    <source>
        <dbReference type="PROSITE" id="PS50883"/>
    </source>
</evidence>
<dbReference type="EC" id="3.1.4.52" evidence="1"/>
<dbReference type="GO" id="GO:0071111">
    <property type="term" value="F:cyclic-guanylate-specific phosphodiesterase activity"/>
    <property type="evidence" value="ECO:0007669"/>
    <property type="project" value="UniProtKB-EC"/>
</dbReference>
<dbReference type="PANTHER" id="PTHR33121:SF71">
    <property type="entry name" value="OXYGEN SENSOR PROTEIN DOSP"/>
    <property type="match status" value="1"/>
</dbReference>
<dbReference type="InterPro" id="IPR035919">
    <property type="entry name" value="EAL_sf"/>
</dbReference>
<dbReference type="PROSITE" id="PS50883">
    <property type="entry name" value="EAL"/>
    <property type="match status" value="1"/>
</dbReference>
<dbReference type="PROSITE" id="PS51257">
    <property type="entry name" value="PROKAR_LIPOPROTEIN"/>
    <property type="match status" value="1"/>
</dbReference>
<reference evidence="6 7" key="1">
    <citation type="submission" date="2019-02" db="EMBL/GenBank/DDBJ databases">
        <title>Complete genome sequence of Pseudomonas sp. SNU WT1 isolated from rainbow trout.</title>
        <authorList>
            <person name="Oh W.T."/>
            <person name="Park S.C."/>
        </authorList>
    </citation>
    <scope>NUCLEOTIDE SEQUENCE [LARGE SCALE GENOMIC DNA]</scope>
    <source>
        <strain evidence="6 7">SNU WT1</strain>
    </source>
</reference>
<dbReference type="AlphaFoldDB" id="A0A411MNE9"/>
<dbReference type="Pfam" id="PF00990">
    <property type="entry name" value="GGDEF"/>
    <property type="match status" value="1"/>
</dbReference>
<name>A0A411MNE9_9PSED</name>
<keyword evidence="7" id="KW-1185">Reference proteome</keyword>
<dbReference type="SMART" id="SM00267">
    <property type="entry name" value="GGDEF"/>
    <property type="match status" value="1"/>
</dbReference>
<evidence type="ECO:0000313" key="7">
    <source>
        <dbReference type="Proteomes" id="UP000291130"/>
    </source>
</evidence>
<dbReference type="Proteomes" id="UP000291130">
    <property type="component" value="Chromosome"/>
</dbReference>
<evidence type="ECO:0000259" key="5">
    <source>
        <dbReference type="PROSITE" id="PS50887"/>
    </source>
</evidence>